<organism evidence="2 3">
    <name type="scientific">Zizania palustris</name>
    <name type="common">Northern wild rice</name>
    <dbReference type="NCBI Taxonomy" id="103762"/>
    <lineage>
        <taxon>Eukaryota</taxon>
        <taxon>Viridiplantae</taxon>
        <taxon>Streptophyta</taxon>
        <taxon>Embryophyta</taxon>
        <taxon>Tracheophyta</taxon>
        <taxon>Spermatophyta</taxon>
        <taxon>Magnoliopsida</taxon>
        <taxon>Liliopsida</taxon>
        <taxon>Poales</taxon>
        <taxon>Poaceae</taxon>
        <taxon>BOP clade</taxon>
        <taxon>Oryzoideae</taxon>
        <taxon>Oryzeae</taxon>
        <taxon>Zizaniinae</taxon>
        <taxon>Zizania</taxon>
    </lineage>
</organism>
<dbReference type="EMBL" id="JAAALK010000287">
    <property type="protein sequence ID" value="KAG8060367.1"/>
    <property type="molecule type" value="Genomic_DNA"/>
</dbReference>
<keyword evidence="3" id="KW-1185">Reference proteome</keyword>
<dbReference type="Proteomes" id="UP000729402">
    <property type="component" value="Unassembled WGS sequence"/>
</dbReference>
<feature type="compositionally biased region" description="Low complexity" evidence="1">
    <location>
        <begin position="7"/>
        <end position="23"/>
    </location>
</feature>
<gene>
    <name evidence="2" type="ORF">GUJ93_ZPchr0002g24992</name>
</gene>
<reference evidence="2" key="2">
    <citation type="submission" date="2021-02" db="EMBL/GenBank/DDBJ databases">
        <authorList>
            <person name="Kimball J.A."/>
            <person name="Haas M.W."/>
            <person name="Macchietto M."/>
            <person name="Kono T."/>
            <person name="Duquette J."/>
            <person name="Shao M."/>
        </authorList>
    </citation>
    <scope>NUCLEOTIDE SEQUENCE</scope>
    <source>
        <tissue evidence="2">Fresh leaf tissue</tissue>
    </source>
</reference>
<evidence type="ECO:0000313" key="3">
    <source>
        <dbReference type="Proteomes" id="UP000729402"/>
    </source>
</evidence>
<reference evidence="2" key="1">
    <citation type="journal article" date="2021" name="bioRxiv">
        <title>Whole Genome Assembly and Annotation of Northern Wild Rice, Zizania palustris L., Supports a Whole Genome Duplication in the Zizania Genus.</title>
        <authorList>
            <person name="Haas M."/>
            <person name="Kono T."/>
            <person name="Macchietto M."/>
            <person name="Millas R."/>
            <person name="McGilp L."/>
            <person name="Shao M."/>
            <person name="Duquette J."/>
            <person name="Hirsch C.N."/>
            <person name="Kimball J."/>
        </authorList>
    </citation>
    <scope>NUCLEOTIDE SEQUENCE</scope>
    <source>
        <tissue evidence="2">Fresh leaf tissue</tissue>
    </source>
</reference>
<evidence type="ECO:0000256" key="1">
    <source>
        <dbReference type="SAM" id="MobiDB-lite"/>
    </source>
</evidence>
<dbReference type="AlphaFoldDB" id="A0A8J5SCL7"/>
<protein>
    <submittedName>
        <fullName evidence="2">Uncharacterized protein</fullName>
    </submittedName>
</protein>
<evidence type="ECO:0000313" key="2">
    <source>
        <dbReference type="EMBL" id="KAG8060367.1"/>
    </source>
</evidence>
<sequence length="94" mass="9413">MLDLSHGSGAATAEGGERTATTAVASTATRKAANGGGAVVEAGAVATVKMGVAVGKPEATHGASMPPSVAAGPRRLCRVQPCPRRLNPRRRCLH</sequence>
<proteinExistence type="predicted"/>
<accession>A0A8J5SCL7</accession>
<feature type="region of interest" description="Disordered" evidence="1">
    <location>
        <begin position="1"/>
        <end position="23"/>
    </location>
</feature>
<comment type="caution">
    <text evidence="2">The sequence shown here is derived from an EMBL/GenBank/DDBJ whole genome shotgun (WGS) entry which is preliminary data.</text>
</comment>
<name>A0A8J5SCL7_ZIZPA</name>